<keyword evidence="6" id="KW-1185">Reference proteome</keyword>
<comment type="caution">
    <text evidence="5">The sequence shown here is derived from an EMBL/GenBank/DDBJ whole genome shotgun (WGS) entry which is preliminary data.</text>
</comment>
<evidence type="ECO:0000313" key="5">
    <source>
        <dbReference type="EMBL" id="NYT72824.1"/>
    </source>
</evidence>
<feature type="domain" description="G" evidence="3">
    <location>
        <begin position="45"/>
        <end position="129"/>
    </location>
</feature>
<dbReference type="EMBL" id="JACCGK010000008">
    <property type="protein sequence ID" value="NYT72824.1"/>
    <property type="molecule type" value="Genomic_DNA"/>
</dbReference>
<dbReference type="PANTHER" id="PTHR42714:SF2">
    <property type="entry name" value="TRNA MODIFICATION GTPASE GTPBP3, MITOCHONDRIAL"/>
    <property type="match status" value="1"/>
</dbReference>
<dbReference type="GO" id="GO:0030488">
    <property type="term" value="P:tRNA methylation"/>
    <property type="evidence" value="ECO:0007669"/>
    <property type="project" value="TreeGrafter"/>
</dbReference>
<dbReference type="GO" id="GO:0005525">
    <property type="term" value="F:GTP binding"/>
    <property type="evidence" value="ECO:0007669"/>
    <property type="project" value="InterPro"/>
</dbReference>
<reference evidence="5 6" key="1">
    <citation type="submission" date="2020-07" db="EMBL/GenBank/DDBJ databases">
        <title>Halomonas sp. QX-2 draft genome sequence.</title>
        <authorList>
            <person name="Qiu X."/>
        </authorList>
    </citation>
    <scope>NUCLEOTIDE SEQUENCE [LARGE SCALE GENOMIC DNA]</scope>
    <source>
        <strain evidence="5 6">QX-2</strain>
    </source>
</reference>
<feature type="domain" description="Dynamin-like helical" evidence="4">
    <location>
        <begin position="406"/>
        <end position="544"/>
    </location>
</feature>
<evidence type="ECO:0000259" key="4">
    <source>
        <dbReference type="Pfam" id="PF18709"/>
    </source>
</evidence>
<evidence type="ECO:0000313" key="6">
    <source>
        <dbReference type="Proteomes" id="UP000520876"/>
    </source>
</evidence>
<gene>
    <name evidence="5" type="ORF">HZU72_10340</name>
</gene>
<sequence length="571" mass="62939">MTDIFYSIFTNKVDELGGRVVKLLGSVDGNGDLSTLDKDSSRLSIVFAGQYSAGKSSLIKMLTSNDSVKIGAGVTTDSVAEYRYNSLSIWDTPGILAGQCEDHDVKALDAIDRADLIAYVITNELFDDVVGASFRNLCFEKGRANELMIIINKFESDAANKETKISGITKVLEPKIPEDFPIVFTDAESYFDALDEEDEEEHKELIAISNRDGFIKEIDSFVARKGIYSRLTTPLQAYQNKLQDRVDSLTIDNPLSRGVVSVLSQYKRIFNSNKRGYQKKVRAILDDFDVRVIENGNQLADSIGSDSDEFQRSQDQAIYECEKLTDSAMESIKEVSIETVEDLEKELADLATTPAAIKVMEALREAKEFDLRSGENDLSGFSSNDPLVLSNALTKGLLTSAEKGFSVVSKSAISASGKSGLGGVSGSQLHDIVKGVGKLFNYKFGPWEAVKIADKIGKGAKFLGPAMSVLGVGMQILDDYQKAEQEKKILQIRRDIRKGFREYAKSTKNVFDEQVLTFIASAFLEPAGEIDKSLEEIRSQAENSSDLSEEITSLLNETKALRKEIQNAYES</sequence>
<keyword evidence="2" id="KW-0175">Coiled coil</keyword>
<evidence type="ECO:0000256" key="1">
    <source>
        <dbReference type="ARBA" id="ARBA00022490"/>
    </source>
</evidence>
<dbReference type="Pfam" id="PF18709">
    <property type="entry name" value="DLP_helical"/>
    <property type="match status" value="1"/>
</dbReference>
<dbReference type="Gene3D" id="3.40.50.300">
    <property type="entry name" value="P-loop containing nucleotide triphosphate hydrolases"/>
    <property type="match status" value="1"/>
</dbReference>
<feature type="coiled-coil region" evidence="2">
    <location>
        <begin position="544"/>
        <end position="571"/>
    </location>
</feature>
<organism evidence="5 6">
    <name type="scientific">Vreelandella sedimenti</name>
    <dbReference type="NCBI Taxonomy" id="2729618"/>
    <lineage>
        <taxon>Bacteria</taxon>
        <taxon>Pseudomonadati</taxon>
        <taxon>Pseudomonadota</taxon>
        <taxon>Gammaproteobacteria</taxon>
        <taxon>Oceanospirillales</taxon>
        <taxon>Halomonadaceae</taxon>
        <taxon>Vreelandella</taxon>
    </lineage>
</organism>
<dbReference type="PANTHER" id="PTHR42714">
    <property type="entry name" value="TRNA MODIFICATION GTPASE GTPBP3"/>
    <property type="match status" value="1"/>
</dbReference>
<dbReference type="GO" id="GO:0005737">
    <property type="term" value="C:cytoplasm"/>
    <property type="evidence" value="ECO:0007669"/>
    <property type="project" value="TreeGrafter"/>
</dbReference>
<evidence type="ECO:0000259" key="3">
    <source>
        <dbReference type="Pfam" id="PF01926"/>
    </source>
</evidence>
<dbReference type="InterPro" id="IPR027417">
    <property type="entry name" value="P-loop_NTPase"/>
</dbReference>
<dbReference type="SUPFAM" id="SSF52540">
    <property type="entry name" value="P-loop containing nucleoside triphosphate hydrolases"/>
    <property type="match status" value="1"/>
</dbReference>
<dbReference type="InterPro" id="IPR040576">
    <property type="entry name" value="DLP_helical"/>
</dbReference>
<dbReference type="InterPro" id="IPR006073">
    <property type="entry name" value="GTP-bd"/>
</dbReference>
<name>A0A7Z0N717_9GAMM</name>
<dbReference type="GO" id="GO:0002098">
    <property type="term" value="P:tRNA wobble uridine modification"/>
    <property type="evidence" value="ECO:0007669"/>
    <property type="project" value="TreeGrafter"/>
</dbReference>
<dbReference type="AlphaFoldDB" id="A0A7Z0N717"/>
<keyword evidence="1" id="KW-0963">Cytoplasm</keyword>
<accession>A0A7Z0N717</accession>
<evidence type="ECO:0000256" key="2">
    <source>
        <dbReference type="SAM" id="Coils"/>
    </source>
</evidence>
<protein>
    <submittedName>
        <fullName evidence="5">50S ribosome-binding GTPase</fullName>
    </submittedName>
</protein>
<dbReference type="Proteomes" id="UP000520876">
    <property type="component" value="Unassembled WGS sequence"/>
</dbReference>
<dbReference type="CDD" id="cd00882">
    <property type="entry name" value="Ras_like_GTPase"/>
    <property type="match status" value="1"/>
</dbReference>
<dbReference type="Pfam" id="PF01926">
    <property type="entry name" value="MMR_HSR1"/>
    <property type="match status" value="1"/>
</dbReference>
<proteinExistence type="predicted"/>
<dbReference type="RefSeq" id="WP_180091723.1">
    <property type="nucleotide sequence ID" value="NZ_JACCGK010000008.1"/>
</dbReference>